<dbReference type="Pfam" id="PF09419">
    <property type="entry name" value="PGP_phosphatase"/>
    <property type="match status" value="1"/>
</dbReference>
<protein>
    <recommendedName>
        <fullName evidence="3">YqeG family HAD IIIA-type phosphatase</fullName>
    </recommendedName>
</protein>
<dbReference type="InterPro" id="IPR010021">
    <property type="entry name" value="PGPP1/Gep4"/>
</dbReference>
<gene>
    <name evidence="1" type="ORF">HNQ43_001549</name>
</gene>
<name>A0A7W8D3P6_9FIRM</name>
<evidence type="ECO:0000313" key="1">
    <source>
        <dbReference type="EMBL" id="MBB5185492.1"/>
    </source>
</evidence>
<dbReference type="RefSeq" id="WP_183376492.1">
    <property type="nucleotide sequence ID" value="NZ_JACHHD010000016.1"/>
</dbReference>
<sequence length="173" mass="19934">MSLFKPDYYVSSYRKIDIDRLKQAGIRLLLCDIDNTLMAYNEKVPNQEVIAFIEKVKASGITVALCSNATKKRAYRFGEDLHVSQVYYLSCKPMPFRFWKAVKDHHCQKNEVAILGDQLFTDVLGGNLAGIYVILTAPISKVDRSTTKFTRKFENFVFRRLEKKGFQKGVYDD</sequence>
<dbReference type="GO" id="GO:0008962">
    <property type="term" value="F:phosphatidylglycerophosphatase activity"/>
    <property type="evidence" value="ECO:0007669"/>
    <property type="project" value="InterPro"/>
</dbReference>
<proteinExistence type="predicted"/>
<dbReference type="AlphaFoldDB" id="A0A7W8D3P6"/>
<dbReference type="InterPro" id="IPR027706">
    <property type="entry name" value="PGP_Pase"/>
</dbReference>
<dbReference type="NCBIfam" id="TIGR01662">
    <property type="entry name" value="HAD-SF-IIIA"/>
    <property type="match status" value="1"/>
</dbReference>
<dbReference type="InterPro" id="IPR023214">
    <property type="entry name" value="HAD_sf"/>
</dbReference>
<accession>A0A7W8D3P6</accession>
<dbReference type="InterPro" id="IPR036412">
    <property type="entry name" value="HAD-like_sf"/>
</dbReference>
<dbReference type="SUPFAM" id="SSF56784">
    <property type="entry name" value="HAD-like"/>
    <property type="match status" value="1"/>
</dbReference>
<dbReference type="Proteomes" id="UP000521313">
    <property type="component" value="Unassembled WGS sequence"/>
</dbReference>
<dbReference type="Gene3D" id="3.40.50.1000">
    <property type="entry name" value="HAD superfamily/HAD-like"/>
    <property type="match status" value="1"/>
</dbReference>
<dbReference type="InterPro" id="IPR006549">
    <property type="entry name" value="HAD-SF_hydro_IIIA"/>
</dbReference>
<organism evidence="1 2">
    <name type="scientific">Faecalicoccus acidiformans</name>
    <dbReference type="NCBI Taxonomy" id="915173"/>
    <lineage>
        <taxon>Bacteria</taxon>
        <taxon>Bacillati</taxon>
        <taxon>Bacillota</taxon>
        <taxon>Erysipelotrichia</taxon>
        <taxon>Erysipelotrichales</taxon>
        <taxon>Erysipelotrichaceae</taxon>
        <taxon>Faecalicoccus</taxon>
    </lineage>
</organism>
<evidence type="ECO:0000313" key="2">
    <source>
        <dbReference type="Proteomes" id="UP000521313"/>
    </source>
</evidence>
<dbReference type="NCBIfam" id="TIGR01668">
    <property type="entry name" value="YqeG_hyp_ppase"/>
    <property type="match status" value="1"/>
</dbReference>
<reference evidence="1 2" key="1">
    <citation type="submission" date="2020-08" db="EMBL/GenBank/DDBJ databases">
        <title>Genomic Encyclopedia of Type Strains, Phase IV (KMG-IV): sequencing the most valuable type-strain genomes for metagenomic binning, comparative biology and taxonomic classification.</title>
        <authorList>
            <person name="Goeker M."/>
        </authorList>
    </citation>
    <scope>NUCLEOTIDE SEQUENCE [LARGE SCALE GENOMIC DNA]</scope>
    <source>
        <strain evidence="1 2">DSM 26963</strain>
    </source>
</reference>
<comment type="caution">
    <text evidence="1">The sequence shown here is derived from an EMBL/GenBank/DDBJ whole genome shotgun (WGS) entry which is preliminary data.</text>
</comment>
<dbReference type="EMBL" id="JACHHD010000016">
    <property type="protein sequence ID" value="MBB5185492.1"/>
    <property type="molecule type" value="Genomic_DNA"/>
</dbReference>
<evidence type="ECO:0008006" key="3">
    <source>
        <dbReference type="Google" id="ProtNLM"/>
    </source>
</evidence>